<dbReference type="EMBL" id="SRRQ01000001">
    <property type="protein sequence ID" value="TWW11795.1"/>
    <property type="molecule type" value="Genomic_DNA"/>
</dbReference>
<evidence type="ECO:0000256" key="1">
    <source>
        <dbReference type="ARBA" id="ARBA00004496"/>
    </source>
</evidence>
<dbReference type="Proteomes" id="UP000321659">
    <property type="component" value="Unassembled WGS sequence"/>
</dbReference>
<sequence>MSIIHARVDERLIHGQVAAVWTRITGATRIAVVNDAAVHDEMQVGALSLARPTGLKLVILSVRRSLITLLNGKYDADKTFLLTKTIKDMRAIVDGGVKIDTVNIGNVAPHEGAKKLKASVYLTDEDVADINAMIAAGVHVTAQMVPSESKADITTMMK</sequence>
<dbReference type="Pfam" id="PF03830">
    <property type="entry name" value="PTSIIB_sorb"/>
    <property type="match status" value="1"/>
</dbReference>
<evidence type="ECO:0000256" key="6">
    <source>
        <dbReference type="ARBA" id="ARBA00022683"/>
    </source>
</evidence>
<name>A0A5C6MCD1_9LACO</name>
<evidence type="ECO:0000256" key="2">
    <source>
        <dbReference type="ARBA" id="ARBA00022448"/>
    </source>
</evidence>
<comment type="subcellular location">
    <subcellularLocation>
        <location evidence="1">Cytoplasm</location>
    </subcellularLocation>
</comment>
<reference evidence="9 10" key="1">
    <citation type="submission" date="2019-04" db="EMBL/GenBank/DDBJ databases">
        <title>In vitro growth and metabolic characteristics of meat-borne Lactobacillus algidus strains.</title>
        <authorList>
            <person name="Sade E."/>
            <person name="Per J."/>
            <person name="Tytti H."/>
            <person name="Johanna B.K."/>
        </authorList>
    </citation>
    <scope>NUCLEOTIDE SEQUENCE [LARGE SCALE GENOMIC DNA]</scope>
    <source>
        <strain evidence="9 10">LTS37-1</strain>
    </source>
</reference>
<proteinExistence type="predicted"/>
<keyword evidence="3" id="KW-0963">Cytoplasm</keyword>
<dbReference type="Gene3D" id="3.40.35.10">
    <property type="entry name" value="Phosphotransferase system, sorbose subfamily IIB component"/>
    <property type="match status" value="1"/>
</dbReference>
<evidence type="ECO:0000313" key="9">
    <source>
        <dbReference type="EMBL" id="TWW11795.1"/>
    </source>
</evidence>
<keyword evidence="7" id="KW-0418">Kinase</keyword>
<dbReference type="GO" id="GO:0009401">
    <property type="term" value="P:phosphoenolpyruvate-dependent sugar phosphotransferase system"/>
    <property type="evidence" value="ECO:0007669"/>
    <property type="project" value="UniProtKB-KW"/>
</dbReference>
<feature type="domain" description="PTS EIIB type-4" evidence="8">
    <location>
        <begin position="1"/>
        <end position="158"/>
    </location>
</feature>
<evidence type="ECO:0000313" key="10">
    <source>
        <dbReference type="Proteomes" id="UP000321659"/>
    </source>
</evidence>
<dbReference type="PROSITE" id="PS51101">
    <property type="entry name" value="PTS_EIIB_TYPE_4"/>
    <property type="match status" value="1"/>
</dbReference>
<organism evidence="9 10">
    <name type="scientific">Dellaglioa algida</name>
    <dbReference type="NCBI Taxonomy" id="105612"/>
    <lineage>
        <taxon>Bacteria</taxon>
        <taxon>Bacillati</taxon>
        <taxon>Bacillota</taxon>
        <taxon>Bacilli</taxon>
        <taxon>Lactobacillales</taxon>
        <taxon>Lactobacillaceae</taxon>
        <taxon>Dellaglioa</taxon>
    </lineage>
</organism>
<dbReference type="SUPFAM" id="SSF52728">
    <property type="entry name" value="PTS IIb component"/>
    <property type="match status" value="1"/>
</dbReference>
<gene>
    <name evidence="9" type="ORF">LABALGLTS371_00060</name>
</gene>
<evidence type="ECO:0000256" key="4">
    <source>
        <dbReference type="ARBA" id="ARBA00022597"/>
    </source>
</evidence>
<accession>A0A5C6MCD1</accession>
<dbReference type="GO" id="GO:0016301">
    <property type="term" value="F:kinase activity"/>
    <property type="evidence" value="ECO:0007669"/>
    <property type="project" value="UniProtKB-KW"/>
</dbReference>
<evidence type="ECO:0000256" key="7">
    <source>
        <dbReference type="ARBA" id="ARBA00022777"/>
    </source>
</evidence>
<protein>
    <submittedName>
        <fullName evidence="9">PTS mannose transporter subunit IID</fullName>
    </submittedName>
</protein>
<dbReference type="InterPro" id="IPR004720">
    <property type="entry name" value="PTS_IIB_sorbose-sp"/>
</dbReference>
<dbReference type="GO" id="GO:0008982">
    <property type="term" value="F:protein-N(PI)-phosphohistidine-sugar phosphotransferase activity"/>
    <property type="evidence" value="ECO:0007669"/>
    <property type="project" value="InterPro"/>
</dbReference>
<dbReference type="GO" id="GO:0005737">
    <property type="term" value="C:cytoplasm"/>
    <property type="evidence" value="ECO:0007669"/>
    <property type="project" value="UniProtKB-SubCell"/>
</dbReference>
<keyword evidence="4" id="KW-0762">Sugar transport</keyword>
<evidence type="ECO:0000256" key="3">
    <source>
        <dbReference type="ARBA" id="ARBA00022490"/>
    </source>
</evidence>
<keyword evidence="2" id="KW-0813">Transport</keyword>
<keyword evidence="6" id="KW-0598">Phosphotransferase system</keyword>
<keyword evidence="5" id="KW-0808">Transferase</keyword>
<evidence type="ECO:0000259" key="8">
    <source>
        <dbReference type="PROSITE" id="PS51101"/>
    </source>
</evidence>
<evidence type="ECO:0000256" key="5">
    <source>
        <dbReference type="ARBA" id="ARBA00022679"/>
    </source>
</evidence>
<comment type="caution">
    <text evidence="9">The sequence shown here is derived from an EMBL/GenBank/DDBJ whole genome shotgun (WGS) entry which is preliminary data.</text>
</comment>
<dbReference type="RefSeq" id="WP_146302225.1">
    <property type="nucleotide sequence ID" value="NZ_JANXKU010000001.1"/>
</dbReference>
<dbReference type="AlphaFoldDB" id="A0A5C6MCD1"/>
<dbReference type="InterPro" id="IPR036667">
    <property type="entry name" value="PTS_IIB_sorbose-sp_sf"/>
</dbReference>